<evidence type="ECO:0000313" key="1">
    <source>
        <dbReference type="EMBL" id="OWP52880.1"/>
    </source>
</evidence>
<accession>A0A246FHI7</accession>
<reference evidence="1 2" key="1">
    <citation type="submission" date="2017-06" db="EMBL/GenBank/DDBJ databases">
        <title>Draft genome of Pseudomonas nitroreducens DF05.</title>
        <authorList>
            <person name="Iyer R."/>
        </authorList>
    </citation>
    <scope>NUCLEOTIDE SEQUENCE [LARGE SCALE GENOMIC DNA]</scope>
    <source>
        <strain evidence="1 2">DF05</strain>
    </source>
</reference>
<comment type="caution">
    <text evidence="1">The sequence shown here is derived from an EMBL/GenBank/DDBJ whole genome shotgun (WGS) entry which is preliminary data.</text>
</comment>
<proteinExistence type="predicted"/>
<dbReference type="Gene3D" id="3.30.530.20">
    <property type="match status" value="1"/>
</dbReference>
<dbReference type="SUPFAM" id="SSF55961">
    <property type="entry name" value="Bet v1-like"/>
    <property type="match status" value="1"/>
</dbReference>
<organism evidence="1 2">
    <name type="scientific">Pseudomonas nitroreducens</name>
    <dbReference type="NCBI Taxonomy" id="46680"/>
    <lineage>
        <taxon>Bacteria</taxon>
        <taxon>Pseudomonadati</taxon>
        <taxon>Pseudomonadota</taxon>
        <taxon>Gammaproteobacteria</taxon>
        <taxon>Pseudomonadales</taxon>
        <taxon>Pseudomonadaceae</taxon>
        <taxon>Pseudomonas</taxon>
    </lineage>
</organism>
<dbReference type="AlphaFoldDB" id="A0A246FHI7"/>
<dbReference type="EMBL" id="NJBA01000001">
    <property type="protein sequence ID" value="OWP52880.1"/>
    <property type="molecule type" value="Genomic_DNA"/>
</dbReference>
<sequence length="133" mass="15079">MTTRVSRVLSVRIERPRDAAYDFLAEPKNFPYWASGLCNAIEPLDDGLWLAQTPQGPMRVRFSPRNAFGVLDHDVLPKQAPAVHIPLRLIANGDGCELQLTLLRQPQMDNATFERDAQWVERDLQAIKVLLES</sequence>
<name>A0A246FHI7_PSENT</name>
<dbReference type="eggNOG" id="COG5637">
    <property type="taxonomic scope" value="Bacteria"/>
</dbReference>
<dbReference type="RefSeq" id="WP_088416267.1">
    <property type="nucleotide sequence ID" value="NZ_NJBA01000001.1"/>
</dbReference>
<protein>
    <submittedName>
        <fullName evidence="1">Polyketide cyclase</fullName>
    </submittedName>
</protein>
<dbReference type="STRING" id="46680.GCA_000807755_04923"/>
<evidence type="ECO:0000313" key="2">
    <source>
        <dbReference type="Proteomes" id="UP000198145"/>
    </source>
</evidence>
<gene>
    <name evidence="1" type="ORF">CEG18_03290</name>
</gene>
<dbReference type="InterPro" id="IPR023393">
    <property type="entry name" value="START-like_dom_sf"/>
</dbReference>
<dbReference type="Proteomes" id="UP000198145">
    <property type="component" value="Unassembled WGS sequence"/>
</dbReference>